<evidence type="ECO:0000313" key="12">
    <source>
        <dbReference type="Proteomes" id="UP000242310"/>
    </source>
</evidence>
<sequence length="597" mass="68083">MEHTDEQLTTKQQTRILKRLLSYMKFHKVLLFWAMLFLALGTGAELIGPILIQTFIDDYLTPAQFPVEPLIALAVTYIILHVSAVFFNYFQQFWFDKAALRMIQRMRVEVFGNVAHMGLSFFDRTATGGIISRLTNDTERIKEFYVNVLSMLVQNFVFFIGIFAAMFYLNVQLALFCLALLPVVFILLHTYRKFSAKYYGRMSGKLSELNARLNESIQGMAIIQIFRQERRMRREFAELNDEHHRAWLKGMKLDGLLLRPAVDFLSIIALMLVIGYFGIISFNSPIEVGVLYAFVNYLERFFEPVNQMMARLSIFQQAIVAAGRVFKLIDHDEPAPPKRYEGNPQITRGRIEFKNVSFSYDQTTPVLKNISFTIDQGETLAFVGHTGSGKSSVINLLMRFYEPDEGEILLDGEPLAKYSKEELRKKLGLVLQDSHMFSGDVLENIQLYNQEITEAQAVQAAETVRADQFIQKLPGGYRHPVGERGGTFSTGERQLISFARTMALNPKVLVLDEATANIDTETEELIQAALETMKSGRTTIAIAHRLSTIKQADKIVVLHQGEIQEAGNHEELLQKEGLYYNMYVLQQGRRLEAKISG</sequence>
<dbReference type="Gene3D" id="1.20.1560.10">
    <property type="entry name" value="ABC transporter type 1, transmembrane domain"/>
    <property type="match status" value="1"/>
</dbReference>
<comment type="caution">
    <text evidence="11">The sequence shown here is derived from an EMBL/GenBank/DDBJ whole genome shotgun (WGS) entry which is preliminary data.</text>
</comment>
<evidence type="ECO:0000256" key="7">
    <source>
        <dbReference type="ARBA" id="ARBA00023136"/>
    </source>
</evidence>
<dbReference type="RefSeq" id="WP_245893859.1">
    <property type="nucleotide sequence ID" value="NZ_PYAV01000001.1"/>
</dbReference>
<evidence type="ECO:0000256" key="6">
    <source>
        <dbReference type="ARBA" id="ARBA00022989"/>
    </source>
</evidence>
<keyword evidence="6 8" id="KW-1133">Transmembrane helix</keyword>
<dbReference type="InterPro" id="IPR003439">
    <property type="entry name" value="ABC_transporter-like_ATP-bd"/>
</dbReference>
<dbReference type="PANTHER" id="PTHR43394:SF1">
    <property type="entry name" value="ATP-BINDING CASSETTE SUB-FAMILY B MEMBER 10, MITOCHONDRIAL"/>
    <property type="match status" value="1"/>
</dbReference>
<dbReference type="CDD" id="cd03254">
    <property type="entry name" value="ABCC_Glucan_exporter_like"/>
    <property type="match status" value="1"/>
</dbReference>
<dbReference type="InterPro" id="IPR003593">
    <property type="entry name" value="AAA+_ATPase"/>
</dbReference>
<dbReference type="GO" id="GO:0016887">
    <property type="term" value="F:ATP hydrolysis activity"/>
    <property type="evidence" value="ECO:0007669"/>
    <property type="project" value="InterPro"/>
</dbReference>
<dbReference type="PANTHER" id="PTHR43394">
    <property type="entry name" value="ATP-DEPENDENT PERMEASE MDL1, MITOCHONDRIAL"/>
    <property type="match status" value="1"/>
</dbReference>
<dbReference type="Pfam" id="PF00005">
    <property type="entry name" value="ABC_tran"/>
    <property type="match status" value="1"/>
</dbReference>
<dbReference type="GO" id="GO:0005524">
    <property type="term" value="F:ATP binding"/>
    <property type="evidence" value="ECO:0007669"/>
    <property type="project" value="UniProtKB-KW"/>
</dbReference>
<dbReference type="PROSITE" id="PS50929">
    <property type="entry name" value="ABC_TM1F"/>
    <property type="match status" value="1"/>
</dbReference>
<reference evidence="11 12" key="1">
    <citation type="submission" date="2018-03" db="EMBL/GenBank/DDBJ databases">
        <title>Genomic Encyclopedia of Type Strains, Phase III (KMG-III): the genomes of soil and plant-associated and newly described type strains.</title>
        <authorList>
            <person name="Whitman W."/>
        </authorList>
    </citation>
    <scope>NUCLEOTIDE SEQUENCE [LARGE SCALE GENOMIC DNA]</scope>
    <source>
        <strain evidence="11 12">CGMCC 1.07653</strain>
    </source>
</reference>
<dbReference type="InterPro" id="IPR036640">
    <property type="entry name" value="ABC1_TM_sf"/>
</dbReference>
<dbReference type="SMART" id="SM00382">
    <property type="entry name" value="AAA"/>
    <property type="match status" value="1"/>
</dbReference>
<dbReference type="Gene3D" id="3.40.50.300">
    <property type="entry name" value="P-loop containing nucleotide triphosphate hydrolases"/>
    <property type="match status" value="1"/>
</dbReference>
<evidence type="ECO:0000256" key="5">
    <source>
        <dbReference type="ARBA" id="ARBA00022840"/>
    </source>
</evidence>
<evidence type="ECO:0000256" key="2">
    <source>
        <dbReference type="ARBA" id="ARBA00022448"/>
    </source>
</evidence>
<organism evidence="11 12">
    <name type="scientific">Salsuginibacillus halophilus</name>
    <dbReference type="NCBI Taxonomy" id="517424"/>
    <lineage>
        <taxon>Bacteria</taxon>
        <taxon>Bacillati</taxon>
        <taxon>Bacillota</taxon>
        <taxon>Bacilli</taxon>
        <taxon>Bacillales</taxon>
        <taxon>Bacillaceae</taxon>
        <taxon>Salsuginibacillus</taxon>
    </lineage>
</organism>
<evidence type="ECO:0000313" key="11">
    <source>
        <dbReference type="EMBL" id="PSL51309.1"/>
    </source>
</evidence>
<keyword evidence="7 8" id="KW-0472">Membrane</keyword>
<feature type="transmembrane region" description="Helical" evidence="8">
    <location>
        <begin position="70"/>
        <end position="90"/>
    </location>
</feature>
<feature type="domain" description="ABC transmembrane type-1" evidence="10">
    <location>
        <begin position="32"/>
        <end position="317"/>
    </location>
</feature>
<keyword evidence="4" id="KW-0547">Nucleotide-binding</keyword>
<name>A0A2P8HYM0_9BACI</name>
<keyword evidence="3 8" id="KW-0812">Transmembrane</keyword>
<dbReference type="Pfam" id="PF00664">
    <property type="entry name" value="ABC_membrane"/>
    <property type="match status" value="1"/>
</dbReference>
<dbReference type="PROSITE" id="PS50893">
    <property type="entry name" value="ABC_TRANSPORTER_2"/>
    <property type="match status" value="1"/>
</dbReference>
<proteinExistence type="predicted"/>
<dbReference type="FunFam" id="3.40.50.300:FF:000287">
    <property type="entry name" value="Multidrug ABC transporter ATP-binding protein"/>
    <property type="match status" value="1"/>
</dbReference>
<keyword evidence="2" id="KW-0813">Transport</keyword>
<comment type="subcellular location">
    <subcellularLocation>
        <location evidence="1">Cell membrane</location>
        <topology evidence="1">Multi-pass membrane protein</topology>
    </subcellularLocation>
</comment>
<feature type="transmembrane region" description="Helical" evidence="8">
    <location>
        <begin position="256"/>
        <end position="279"/>
    </location>
</feature>
<dbReference type="SUPFAM" id="SSF90123">
    <property type="entry name" value="ABC transporter transmembrane region"/>
    <property type="match status" value="1"/>
</dbReference>
<accession>A0A2P8HYM0</accession>
<dbReference type="GO" id="GO:0005886">
    <property type="term" value="C:plasma membrane"/>
    <property type="evidence" value="ECO:0007669"/>
    <property type="project" value="UniProtKB-SubCell"/>
</dbReference>
<dbReference type="InterPro" id="IPR027417">
    <property type="entry name" value="P-loop_NTPase"/>
</dbReference>
<evidence type="ECO:0000256" key="4">
    <source>
        <dbReference type="ARBA" id="ARBA00022741"/>
    </source>
</evidence>
<dbReference type="InterPro" id="IPR039421">
    <property type="entry name" value="Type_1_exporter"/>
</dbReference>
<dbReference type="EMBL" id="PYAV01000001">
    <property type="protein sequence ID" value="PSL51309.1"/>
    <property type="molecule type" value="Genomic_DNA"/>
</dbReference>
<gene>
    <name evidence="11" type="ORF">B0H94_101222</name>
</gene>
<keyword evidence="5 11" id="KW-0067">ATP-binding</keyword>
<keyword evidence="12" id="KW-1185">Reference proteome</keyword>
<dbReference type="InterPro" id="IPR011527">
    <property type="entry name" value="ABC1_TM_dom"/>
</dbReference>
<dbReference type="Proteomes" id="UP000242310">
    <property type="component" value="Unassembled WGS sequence"/>
</dbReference>
<protein>
    <submittedName>
        <fullName evidence="11">ATP-binding cassette subfamily B protein</fullName>
    </submittedName>
</protein>
<evidence type="ECO:0000259" key="10">
    <source>
        <dbReference type="PROSITE" id="PS50929"/>
    </source>
</evidence>
<dbReference type="SUPFAM" id="SSF52540">
    <property type="entry name" value="P-loop containing nucleoside triphosphate hydrolases"/>
    <property type="match status" value="1"/>
</dbReference>
<evidence type="ECO:0000256" key="3">
    <source>
        <dbReference type="ARBA" id="ARBA00022692"/>
    </source>
</evidence>
<evidence type="ECO:0000259" key="9">
    <source>
        <dbReference type="PROSITE" id="PS50893"/>
    </source>
</evidence>
<dbReference type="CDD" id="cd18544">
    <property type="entry name" value="ABC_6TM_TmrA_like"/>
    <property type="match status" value="1"/>
</dbReference>
<feature type="transmembrane region" description="Helical" evidence="8">
    <location>
        <begin position="144"/>
        <end position="167"/>
    </location>
</feature>
<evidence type="ECO:0000256" key="1">
    <source>
        <dbReference type="ARBA" id="ARBA00004651"/>
    </source>
</evidence>
<dbReference type="GO" id="GO:0015421">
    <property type="term" value="F:ABC-type oligopeptide transporter activity"/>
    <property type="evidence" value="ECO:0007669"/>
    <property type="project" value="TreeGrafter"/>
</dbReference>
<feature type="transmembrane region" description="Helical" evidence="8">
    <location>
        <begin position="173"/>
        <end position="191"/>
    </location>
</feature>
<evidence type="ECO:0000256" key="8">
    <source>
        <dbReference type="SAM" id="Phobius"/>
    </source>
</evidence>
<dbReference type="AlphaFoldDB" id="A0A2P8HYM0"/>
<feature type="domain" description="ABC transporter" evidence="9">
    <location>
        <begin position="351"/>
        <end position="585"/>
    </location>
</feature>
<feature type="transmembrane region" description="Helical" evidence="8">
    <location>
        <begin position="29"/>
        <end position="50"/>
    </location>
</feature>